<comment type="subcellular location">
    <subcellularLocation>
        <location evidence="1">Nucleus</location>
    </subcellularLocation>
</comment>
<dbReference type="EMBL" id="CP017554">
    <property type="protein sequence ID" value="AOW01643.1"/>
    <property type="molecule type" value="Genomic_DNA"/>
</dbReference>
<dbReference type="PANTHER" id="PTHR12172:SF0">
    <property type="entry name" value="CELL CYCLE CHECKPOINT PROTEIN RAD17"/>
    <property type="match status" value="1"/>
</dbReference>
<proteinExistence type="inferred from homology"/>
<dbReference type="eggNOG" id="KOG1970">
    <property type="taxonomic scope" value="Eukaryota"/>
</dbReference>
<dbReference type="Gene3D" id="3.40.50.300">
    <property type="entry name" value="P-loop containing nucleotide triphosphate hydrolases"/>
    <property type="match status" value="1"/>
</dbReference>
<evidence type="ECO:0000256" key="6">
    <source>
        <dbReference type="ARBA" id="ARBA00023242"/>
    </source>
</evidence>
<dbReference type="Proteomes" id="UP000256601">
    <property type="component" value="Unassembled WGS sequence"/>
</dbReference>
<evidence type="ECO:0000256" key="3">
    <source>
        <dbReference type="ARBA" id="ARBA00022741"/>
    </source>
</evidence>
<dbReference type="GeneID" id="2907525"/>
<dbReference type="Proteomes" id="UP000182444">
    <property type="component" value="Chromosome 1B"/>
</dbReference>
<dbReference type="GO" id="GO:0006281">
    <property type="term" value="P:DNA repair"/>
    <property type="evidence" value="ECO:0007669"/>
    <property type="project" value="InterPro"/>
</dbReference>
<evidence type="ECO:0000256" key="5">
    <source>
        <dbReference type="ARBA" id="ARBA00022840"/>
    </source>
</evidence>
<evidence type="ECO:0008006" key="13">
    <source>
        <dbReference type="Google" id="ProtNLM"/>
    </source>
</evidence>
<dbReference type="Pfam" id="PF03215">
    <property type="entry name" value="Rad17"/>
    <property type="match status" value="1"/>
</dbReference>
<gene>
    <name evidence="10" type="ORF">B0I71DRAFT_130198</name>
    <name evidence="9" type="ORF">YALI1_B17805g</name>
</gene>
<reference evidence="9 11" key="1">
    <citation type="journal article" date="2016" name="PLoS ONE">
        <title>Sequence Assembly of Yarrowia lipolytica Strain W29/CLIB89 Shows Transposable Element Diversity.</title>
        <authorList>
            <person name="Magnan C."/>
            <person name="Yu J."/>
            <person name="Chang I."/>
            <person name="Jahn E."/>
            <person name="Kanomata Y."/>
            <person name="Wu J."/>
            <person name="Zeller M."/>
            <person name="Oakes M."/>
            <person name="Baldi P."/>
            <person name="Sandmeyer S."/>
        </authorList>
    </citation>
    <scope>NUCLEOTIDE SEQUENCE [LARGE SCALE GENOMIC DNA]</scope>
    <source>
        <strain evidence="9">CLIB89</strain>
        <strain evidence="11">CLIB89(W29)</strain>
    </source>
</reference>
<keyword evidence="7" id="KW-0131">Cell cycle</keyword>
<feature type="region of interest" description="Disordered" evidence="8">
    <location>
        <begin position="30"/>
        <end position="71"/>
    </location>
</feature>
<keyword evidence="3" id="KW-0547">Nucleotide-binding</keyword>
<dbReference type="GO" id="GO:0000077">
    <property type="term" value="P:DNA damage checkpoint signaling"/>
    <property type="evidence" value="ECO:0007669"/>
    <property type="project" value="TreeGrafter"/>
</dbReference>
<evidence type="ECO:0000256" key="1">
    <source>
        <dbReference type="ARBA" id="ARBA00004123"/>
    </source>
</evidence>
<dbReference type="GO" id="GO:0033314">
    <property type="term" value="P:mitotic DNA replication checkpoint signaling"/>
    <property type="evidence" value="ECO:0007669"/>
    <property type="project" value="TreeGrafter"/>
</dbReference>
<evidence type="ECO:0000256" key="7">
    <source>
        <dbReference type="ARBA" id="ARBA00023306"/>
    </source>
</evidence>
<reference evidence="10 12" key="2">
    <citation type="submission" date="2018-07" db="EMBL/GenBank/DDBJ databases">
        <title>Draft Genome Assemblies for Five Robust Yarrowia lipolytica Strains Exhibiting High Lipid Production and Pentose Sugar Utilization and Sugar Alcohol Secretion from Undetoxified Lignocellulosic Biomass Hydrolysates.</title>
        <authorList>
            <consortium name="DOE Joint Genome Institute"/>
            <person name="Walker C."/>
            <person name="Ryu S."/>
            <person name="Na H."/>
            <person name="Zane M."/>
            <person name="LaButti K."/>
            <person name="Lipzen A."/>
            <person name="Haridas S."/>
            <person name="Barry K."/>
            <person name="Grigoriev I.V."/>
            <person name="Quarterman J."/>
            <person name="Slininger P."/>
            <person name="Dien B."/>
            <person name="Trinh C.T."/>
        </authorList>
    </citation>
    <scope>NUCLEOTIDE SEQUENCE [LARGE SCALE GENOMIC DNA]</scope>
    <source>
        <strain evidence="10 12">YB392</strain>
    </source>
</reference>
<evidence type="ECO:0000313" key="9">
    <source>
        <dbReference type="EMBL" id="AOW01643.1"/>
    </source>
</evidence>
<keyword evidence="4" id="KW-0227">DNA damage</keyword>
<dbReference type="VEuPathDB" id="FungiDB:YALI0_B13376g"/>
<dbReference type="OrthoDB" id="10265971at2759"/>
<dbReference type="RefSeq" id="XP_500837.1">
    <property type="nucleotide sequence ID" value="XM_500837.1"/>
</dbReference>
<keyword evidence="6" id="KW-0539">Nucleus</keyword>
<dbReference type="VEuPathDB" id="FungiDB:YALI1_B17805g"/>
<dbReference type="AlphaFoldDB" id="A0A1D8N7N1"/>
<accession>A0A1D8N7N1</accession>
<evidence type="ECO:0000256" key="2">
    <source>
        <dbReference type="ARBA" id="ARBA00006168"/>
    </source>
</evidence>
<dbReference type="InterPro" id="IPR027417">
    <property type="entry name" value="P-loop_NTPase"/>
</dbReference>
<sequence>MTFFDSDDDGLSDISETDLFDALDSAREKCLSRGVKTQPQPARPPPIQAMPPPRAQPLRKRSPPSFLPRSRDVNQAHFNNKSESRDLNLPLPGSLPWTAKYQPKNASEIAISPKKYTEIYNTILESVTSAVGRVVILSGPAGSSKSTALNQAIIDVSKLLNKSPAKIEWSNPAHIYQAPSAQAFHKAVSEYMFLRQDDCMRVILVEDLPNIMHEGTRMWFRRAVEEYLNYLPEEKLAPLIVVVSENDNNEAQSFAESHTVESIFSRDLLDHPRIKRVKVSSVAKSFLRKPLLEIVLAEAGSKHVSVSSTKAVPRKLTLAPKSIYGPCLEVAYVLGDIRSAINALEFFHRSTVTSSGATSADYIRPDQVSFFRAMGRVFFGTKKDTSQIDHDIIGGLLAQWGDDLGARNNIVDYLFALAVRVGITTDINFIYQLSETSSIGAMNASGKLSSADSIEYLLRQLHYLFNQKNSPKQFGTGNLFKQGIDARRTALETRKKVDEKMHANHWTSRQDIVLFEDFYTSKIRSKTKSTKAETDTKEEGPIFELTGKPFTSLASLGDKLDLEDDFDLMEAMNDSDDEWM</sequence>
<protein>
    <recommendedName>
        <fullName evidence="13">Cell cycle checkpoint protein RAD17</fullName>
    </recommendedName>
</protein>
<feature type="compositionally biased region" description="Pro residues" evidence="8">
    <location>
        <begin position="41"/>
        <end position="55"/>
    </location>
</feature>
<name>A0A1D8N7N1_YARLL</name>
<evidence type="ECO:0000256" key="8">
    <source>
        <dbReference type="SAM" id="MobiDB-lite"/>
    </source>
</evidence>
<comment type="similarity">
    <text evidence="2">Belongs to the rad17/RAD24 family.</text>
</comment>
<dbReference type="GO" id="GO:0003689">
    <property type="term" value="F:DNA clamp loader activity"/>
    <property type="evidence" value="ECO:0007669"/>
    <property type="project" value="TreeGrafter"/>
</dbReference>
<dbReference type="GO" id="GO:0005634">
    <property type="term" value="C:nucleus"/>
    <property type="evidence" value="ECO:0007669"/>
    <property type="project" value="UniProtKB-SubCell"/>
</dbReference>
<evidence type="ECO:0000256" key="4">
    <source>
        <dbReference type="ARBA" id="ARBA00022763"/>
    </source>
</evidence>
<keyword evidence="5" id="KW-0067">ATP-binding</keyword>
<dbReference type="PANTHER" id="PTHR12172">
    <property type="entry name" value="CELL CYCLE CHECKPOINT PROTEIN RAD17"/>
    <property type="match status" value="1"/>
</dbReference>
<organism evidence="9 11">
    <name type="scientific">Yarrowia lipolytica</name>
    <name type="common">Candida lipolytica</name>
    <dbReference type="NCBI Taxonomy" id="4952"/>
    <lineage>
        <taxon>Eukaryota</taxon>
        <taxon>Fungi</taxon>
        <taxon>Dikarya</taxon>
        <taxon>Ascomycota</taxon>
        <taxon>Saccharomycotina</taxon>
        <taxon>Dipodascomycetes</taxon>
        <taxon>Dipodascales</taxon>
        <taxon>Dipodascales incertae sedis</taxon>
        <taxon>Yarrowia</taxon>
    </lineage>
</organism>
<dbReference type="InterPro" id="IPR004582">
    <property type="entry name" value="Checkpoint_prot_Rad17_Rad24"/>
</dbReference>
<evidence type="ECO:0000313" key="10">
    <source>
        <dbReference type="EMBL" id="RDW26821.1"/>
    </source>
</evidence>
<dbReference type="GO" id="GO:0005524">
    <property type="term" value="F:ATP binding"/>
    <property type="evidence" value="ECO:0007669"/>
    <property type="project" value="UniProtKB-KW"/>
</dbReference>
<dbReference type="KEGG" id="yli:2907525"/>
<dbReference type="GO" id="GO:0003682">
    <property type="term" value="F:chromatin binding"/>
    <property type="evidence" value="ECO:0007669"/>
    <property type="project" value="TreeGrafter"/>
</dbReference>
<dbReference type="EMBL" id="KZ858973">
    <property type="protein sequence ID" value="RDW26821.1"/>
    <property type="molecule type" value="Genomic_DNA"/>
</dbReference>
<evidence type="ECO:0000313" key="11">
    <source>
        <dbReference type="Proteomes" id="UP000182444"/>
    </source>
</evidence>
<evidence type="ECO:0000313" key="12">
    <source>
        <dbReference type="Proteomes" id="UP000256601"/>
    </source>
</evidence>
<dbReference type="SUPFAM" id="SSF52540">
    <property type="entry name" value="P-loop containing nucleoside triphosphate hydrolases"/>
    <property type="match status" value="1"/>
</dbReference>